<dbReference type="InterPro" id="IPR014757">
    <property type="entry name" value="Tscrpt_reg_IclR_C"/>
</dbReference>
<reference evidence="6 7" key="1">
    <citation type="submission" date="2020-08" db="EMBL/GenBank/DDBJ databases">
        <title>Sequencing the genomes of 1000 actinobacteria strains.</title>
        <authorList>
            <person name="Klenk H.-P."/>
        </authorList>
    </citation>
    <scope>NUCLEOTIDE SEQUENCE [LARGE SCALE GENOMIC DNA]</scope>
    <source>
        <strain evidence="6 7">DSM 105498</strain>
    </source>
</reference>
<evidence type="ECO:0000256" key="3">
    <source>
        <dbReference type="ARBA" id="ARBA00023163"/>
    </source>
</evidence>
<dbReference type="Pfam" id="PF01614">
    <property type="entry name" value="IclR_C"/>
    <property type="match status" value="1"/>
</dbReference>
<accession>A0A7W4Z587</accession>
<organism evidence="6 7">
    <name type="scientific">Nocardioides soli</name>
    <dbReference type="NCBI Taxonomy" id="1036020"/>
    <lineage>
        <taxon>Bacteria</taxon>
        <taxon>Bacillati</taxon>
        <taxon>Actinomycetota</taxon>
        <taxon>Actinomycetes</taxon>
        <taxon>Propionibacteriales</taxon>
        <taxon>Nocardioidaceae</taxon>
        <taxon>Nocardioides</taxon>
    </lineage>
</organism>
<dbReference type="AlphaFoldDB" id="A0A7W4Z587"/>
<dbReference type="PROSITE" id="PS51077">
    <property type="entry name" value="HTH_ICLR"/>
    <property type="match status" value="1"/>
</dbReference>
<dbReference type="Gene3D" id="1.10.10.10">
    <property type="entry name" value="Winged helix-like DNA-binding domain superfamily/Winged helix DNA-binding domain"/>
    <property type="match status" value="1"/>
</dbReference>
<dbReference type="InterPro" id="IPR036388">
    <property type="entry name" value="WH-like_DNA-bd_sf"/>
</dbReference>
<dbReference type="InterPro" id="IPR029016">
    <property type="entry name" value="GAF-like_dom_sf"/>
</dbReference>
<evidence type="ECO:0000313" key="6">
    <source>
        <dbReference type="EMBL" id="MBB3045676.1"/>
    </source>
</evidence>
<dbReference type="GO" id="GO:0003700">
    <property type="term" value="F:DNA-binding transcription factor activity"/>
    <property type="evidence" value="ECO:0007669"/>
    <property type="project" value="TreeGrafter"/>
</dbReference>
<comment type="caution">
    <text evidence="6">The sequence shown here is derived from an EMBL/GenBank/DDBJ whole genome shotgun (WGS) entry which is preliminary data.</text>
</comment>
<dbReference type="Pfam" id="PF09339">
    <property type="entry name" value="HTH_IclR"/>
    <property type="match status" value="1"/>
</dbReference>
<proteinExistence type="predicted"/>
<dbReference type="PANTHER" id="PTHR30136:SF24">
    <property type="entry name" value="HTH-TYPE TRANSCRIPTIONAL REPRESSOR ALLR"/>
    <property type="match status" value="1"/>
</dbReference>
<dbReference type="Proteomes" id="UP000589626">
    <property type="component" value="Unassembled WGS sequence"/>
</dbReference>
<evidence type="ECO:0000313" key="7">
    <source>
        <dbReference type="Proteomes" id="UP000589626"/>
    </source>
</evidence>
<gene>
    <name evidence="6" type="ORF">FHU40_005536</name>
</gene>
<dbReference type="PANTHER" id="PTHR30136">
    <property type="entry name" value="HELIX-TURN-HELIX TRANSCRIPTIONAL REGULATOR, ICLR FAMILY"/>
    <property type="match status" value="1"/>
</dbReference>
<evidence type="ECO:0000256" key="1">
    <source>
        <dbReference type="ARBA" id="ARBA00023015"/>
    </source>
</evidence>
<keyword evidence="7" id="KW-1185">Reference proteome</keyword>
<dbReference type="PROSITE" id="PS51078">
    <property type="entry name" value="ICLR_ED"/>
    <property type="match status" value="1"/>
</dbReference>
<feature type="domain" description="IclR-ED" evidence="5">
    <location>
        <begin position="69"/>
        <end position="251"/>
    </location>
</feature>
<protein>
    <submittedName>
        <fullName evidence="6">DNA-binding IclR family transcriptional regulator</fullName>
    </submittedName>
</protein>
<dbReference type="EMBL" id="JACHWR010000017">
    <property type="protein sequence ID" value="MBB3045676.1"/>
    <property type="molecule type" value="Genomic_DNA"/>
</dbReference>
<sequence>MRDDGRPPLESVDRALQLIEALRDGRTLTVKAAAEMLGVAPSTAHRLLNALRYREFARQVDDRGYRAGPALSGEDEAFTPEELTVAARPALELLHDRTDESSQLMIRRGTDIQFLDGVESTRPLRVAVRIGDRIPAHCSAGGKALLARLDGPAFDQLYAQGLPLWPTASITTTGDLRRHLQGVRRCGYGVNQDETEDAVSGIGVVVTDPSGQPVAALTLAVPSARFDRRQVTGYLDALGEAAALTGSRLGAAPAARPVR</sequence>
<dbReference type="Gene3D" id="3.30.450.40">
    <property type="match status" value="1"/>
</dbReference>
<dbReference type="InterPro" id="IPR005471">
    <property type="entry name" value="Tscrpt_reg_IclR_N"/>
</dbReference>
<dbReference type="GO" id="GO:0045892">
    <property type="term" value="P:negative regulation of DNA-templated transcription"/>
    <property type="evidence" value="ECO:0007669"/>
    <property type="project" value="TreeGrafter"/>
</dbReference>
<keyword evidence="3" id="KW-0804">Transcription</keyword>
<evidence type="ECO:0000259" key="5">
    <source>
        <dbReference type="PROSITE" id="PS51078"/>
    </source>
</evidence>
<dbReference type="RefSeq" id="WP_183595639.1">
    <property type="nucleotide sequence ID" value="NZ_JACHWR010000017.1"/>
</dbReference>
<dbReference type="SUPFAM" id="SSF46785">
    <property type="entry name" value="Winged helix' DNA-binding domain"/>
    <property type="match status" value="1"/>
</dbReference>
<dbReference type="SUPFAM" id="SSF55781">
    <property type="entry name" value="GAF domain-like"/>
    <property type="match status" value="1"/>
</dbReference>
<evidence type="ECO:0000259" key="4">
    <source>
        <dbReference type="PROSITE" id="PS51077"/>
    </source>
</evidence>
<dbReference type="GO" id="GO:0003677">
    <property type="term" value="F:DNA binding"/>
    <property type="evidence" value="ECO:0007669"/>
    <property type="project" value="UniProtKB-KW"/>
</dbReference>
<dbReference type="InterPro" id="IPR050707">
    <property type="entry name" value="HTH_MetabolicPath_Reg"/>
</dbReference>
<keyword evidence="1" id="KW-0805">Transcription regulation</keyword>
<feature type="domain" description="HTH iclR-type" evidence="4">
    <location>
        <begin position="9"/>
        <end position="69"/>
    </location>
</feature>
<keyword evidence="2 6" id="KW-0238">DNA-binding</keyword>
<dbReference type="InterPro" id="IPR036390">
    <property type="entry name" value="WH_DNA-bd_sf"/>
</dbReference>
<name>A0A7W4Z587_9ACTN</name>
<evidence type="ECO:0000256" key="2">
    <source>
        <dbReference type="ARBA" id="ARBA00023125"/>
    </source>
</evidence>